<dbReference type="EMBL" id="AOKF01001918">
    <property type="protein sequence ID" value="EPN56359.1"/>
    <property type="molecule type" value="Genomic_DNA"/>
</dbReference>
<protein>
    <submittedName>
        <fullName evidence="1">Oxidoreductase, 2-nitropropane dioxygenase family protein</fullName>
    </submittedName>
</protein>
<feature type="non-terminal residue" evidence="1">
    <location>
        <position position="51"/>
    </location>
</feature>
<evidence type="ECO:0000313" key="1">
    <source>
        <dbReference type="EMBL" id="EPN56359.1"/>
    </source>
</evidence>
<dbReference type="Proteomes" id="UP000018849">
    <property type="component" value="Unassembled WGS sequence"/>
</dbReference>
<evidence type="ECO:0000313" key="2">
    <source>
        <dbReference type="Proteomes" id="UP000018849"/>
    </source>
</evidence>
<proteinExistence type="predicted"/>
<reference evidence="1 2" key="1">
    <citation type="journal article" date="2013" name="PLoS Pathog.">
        <title>Genomic analysis of the Kiwifruit pathogen Pseudomonas syringae pv. actinidiae provides insight into the origins of an emergent plant disease.</title>
        <authorList>
            <person name="McCann H.C."/>
            <person name="Rikkerink E.H."/>
            <person name="Bertels F."/>
            <person name="Fiers M."/>
            <person name="Lu A."/>
            <person name="Rees-George J."/>
            <person name="Andersen M.T."/>
            <person name="Gleave A.P."/>
            <person name="Haubold B."/>
            <person name="Wohlers M.W."/>
            <person name="Guttman D.S."/>
            <person name="Wang P.W."/>
            <person name="Straub C."/>
            <person name="Vanneste J.L."/>
            <person name="Rainey P.B."/>
            <person name="Templeton M.D."/>
        </authorList>
    </citation>
    <scope>NUCLEOTIDE SEQUENCE [LARGE SCALE GENOMIC DNA]</scope>
    <source>
        <strain evidence="1 2">ICMP 19096</strain>
    </source>
</reference>
<gene>
    <name evidence="1" type="ORF">A245_22369</name>
</gene>
<name>A0A656JV37_PSESF</name>
<keyword evidence="1" id="KW-0560">Oxidoreductase</keyword>
<accession>A0A656JV37</accession>
<keyword evidence="1" id="KW-0223">Dioxygenase</keyword>
<comment type="caution">
    <text evidence="1">The sequence shown here is derived from an EMBL/GenBank/DDBJ whole genome shotgun (WGS) entry which is preliminary data.</text>
</comment>
<sequence>MVVIAMLLAQLLTFIKKDDVMTVLNTAMTALLGIDCPLALAPMGGASGGRL</sequence>
<dbReference type="AlphaFoldDB" id="A0A656JV37"/>
<dbReference type="GO" id="GO:0051213">
    <property type="term" value="F:dioxygenase activity"/>
    <property type="evidence" value="ECO:0007669"/>
    <property type="project" value="UniProtKB-KW"/>
</dbReference>
<organism evidence="1 2">
    <name type="scientific">Pseudomonas syringae pv. actinidiae ICMP 19096</name>
    <dbReference type="NCBI Taxonomy" id="1194405"/>
    <lineage>
        <taxon>Bacteria</taxon>
        <taxon>Pseudomonadati</taxon>
        <taxon>Pseudomonadota</taxon>
        <taxon>Gammaproteobacteria</taxon>
        <taxon>Pseudomonadales</taxon>
        <taxon>Pseudomonadaceae</taxon>
        <taxon>Pseudomonas</taxon>
        <taxon>Pseudomonas syringae</taxon>
    </lineage>
</organism>